<feature type="coiled-coil region" evidence="7">
    <location>
        <begin position="44"/>
        <end position="82"/>
    </location>
</feature>
<evidence type="ECO:0000256" key="4">
    <source>
        <dbReference type="ARBA" id="ARBA00022795"/>
    </source>
</evidence>
<dbReference type="RefSeq" id="WP_154406955.1">
    <property type="nucleotide sequence ID" value="NZ_VUNR01000012.1"/>
</dbReference>
<comment type="caution">
    <text evidence="9">The sequence shown here is derived from an EMBL/GenBank/DDBJ whole genome shotgun (WGS) entry which is preliminary data.</text>
</comment>
<keyword evidence="9" id="KW-0969">Cilium</keyword>
<dbReference type="GO" id="GO:0015031">
    <property type="term" value="P:protein transport"/>
    <property type="evidence" value="ECO:0007669"/>
    <property type="project" value="UniProtKB-KW"/>
</dbReference>
<evidence type="ECO:0000256" key="2">
    <source>
        <dbReference type="ARBA" id="ARBA00006602"/>
    </source>
</evidence>
<keyword evidence="9" id="KW-0282">Flagellum</keyword>
<dbReference type="PANTHER" id="PTHR34982">
    <property type="entry name" value="YOP PROTEINS TRANSLOCATION PROTEIN L"/>
    <property type="match status" value="1"/>
</dbReference>
<keyword evidence="7" id="KW-0175">Coiled coil</keyword>
<evidence type="ECO:0000256" key="6">
    <source>
        <dbReference type="ARBA" id="ARBA00023225"/>
    </source>
</evidence>
<organism evidence="9 10">
    <name type="scientific">Anaerovibrio slackiae</name>
    <dbReference type="NCBI Taxonomy" id="2652309"/>
    <lineage>
        <taxon>Bacteria</taxon>
        <taxon>Bacillati</taxon>
        <taxon>Bacillota</taxon>
        <taxon>Negativicutes</taxon>
        <taxon>Selenomonadales</taxon>
        <taxon>Selenomonadaceae</taxon>
        <taxon>Anaerovibrio</taxon>
    </lineage>
</organism>
<dbReference type="GO" id="GO:0044781">
    <property type="term" value="P:bacterial-type flagellum organization"/>
    <property type="evidence" value="ECO:0007669"/>
    <property type="project" value="UniProtKB-KW"/>
</dbReference>
<dbReference type="Pfam" id="PF02108">
    <property type="entry name" value="FliH"/>
    <property type="match status" value="1"/>
</dbReference>
<keyword evidence="5" id="KW-0653">Protein transport</keyword>
<dbReference type="GO" id="GO:0005829">
    <property type="term" value="C:cytosol"/>
    <property type="evidence" value="ECO:0007669"/>
    <property type="project" value="TreeGrafter"/>
</dbReference>
<sequence>MSRLIKGAIYEDEPKIVKVPVFKAAGAEEPEGEPEEPGLSQEALENMLATIRQKEEHASQMLRQAKIEAEIVKQEAKAAADKVMDVAKNRAEQIHEEARQQGYDQGVEEGRKAGAEQIRQEQHQILVDANAAAERTISEARESCKDYVIGAENTIAEMVMRIANKVLPQHFIDVPQLILPLVREALQKVKDQPHVEVRVAPDAYELVMMAQSEFQAQLEGSATLSVKSDESLKTGDCLLESPNGVVDAGLATQLQLVEQAVRNVMK</sequence>
<evidence type="ECO:0000256" key="5">
    <source>
        <dbReference type="ARBA" id="ARBA00022927"/>
    </source>
</evidence>
<evidence type="ECO:0000313" key="10">
    <source>
        <dbReference type="Proteomes" id="UP000433181"/>
    </source>
</evidence>
<keyword evidence="9" id="KW-0966">Cell projection</keyword>
<evidence type="ECO:0000256" key="1">
    <source>
        <dbReference type="ARBA" id="ARBA00003041"/>
    </source>
</evidence>
<keyword evidence="10" id="KW-1185">Reference proteome</keyword>
<evidence type="ECO:0000256" key="7">
    <source>
        <dbReference type="SAM" id="Coils"/>
    </source>
</evidence>
<name>A0A6I2UIH8_9FIRM</name>
<comment type="function">
    <text evidence="1">Needed for flagellar regrowth and assembly.</text>
</comment>
<gene>
    <name evidence="9" type="ORF">FYJ84_07325</name>
</gene>
<dbReference type="GeneID" id="96778724"/>
<reference evidence="9 10" key="1">
    <citation type="submission" date="2019-08" db="EMBL/GenBank/DDBJ databases">
        <title>In-depth cultivation of the pig gut microbiome towards novel bacterial diversity and tailored functional studies.</title>
        <authorList>
            <person name="Wylensek D."/>
            <person name="Hitch T.C.A."/>
            <person name="Clavel T."/>
        </authorList>
    </citation>
    <scope>NUCLEOTIDE SEQUENCE [LARGE SCALE GENOMIC DNA]</scope>
    <source>
        <strain evidence="9 10">WCA-693-APC-5D-A</strain>
    </source>
</reference>
<protein>
    <submittedName>
        <fullName evidence="9">Flagellar assembly protein FliH</fullName>
    </submittedName>
</protein>
<keyword evidence="6" id="KW-1006">Bacterial flagellum protein export</keyword>
<keyword evidence="4" id="KW-1005">Bacterial flagellum biogenesis</keyword>
<evidence type="ECO:0000259" key="8">
    <source>
        <dbReference type="Pfam" id="PF02108"/>
    </source>
</evidence>
<feature type="domain" description="Flagellar assembly protein FliH/Type III secretion system HrpE" evidence="8">
    <location>
        <begin position="134"/>
        <end position="255"/>
    </location>
</feature>
<accession>A0A6I2UIH8</accession>
<evidence type="ECO:0000313" key="9">
    <source>
        <dbReference type="EMBL" id="MSU08792.1"/>
    </source>
</evidence>
<keyword evidence="3" id="KW-0813">Transport</keyword>
<dbReference type="InterPro" id="IPR018035">
    <property type="entry name" value="Flagellar_FliH/T3SS_HrpE"/>
</dbReference>
<dbReference type="InterPro" id="IPR051472">
    <property type="entry name" value="T3SS_Stator/FliH"/>
</dbReference>
<evidence type="ECO:0000256" key="3">
    <source>
        <dbReference type="ARBA" id="ARBA00022448"/>
    </source>
</evidence>
<proteinExistence type="inferred from homology"/>
<dbReference type="EMBL" id="VUNR01000012">
    <property type="protein sequence ID" value="MSU08792.1"/>
    <property type="molecule type" value="Genomic_DNA"/>
</dbReference>
<comment type="similarity">
    <text evidence="2">Belongs to the FliH family.</text>
</comment>
<dbReference type="Proteomes" id="UP000433181">
    <property type="component" value="Unassembled WGS sequence"/>
</dbReference>
<dbReference type="AlphaFoldDB" id="A0A6I2UIH8"/>
<dbReference type="PANTHER" id="PTHR34982:SF1">
    <property type="entry name" value="FLAGELLAR ASSEMBLY PROTEIN FLIH"/>
    <property type="match status" value="1"/>
</dbReference>